<protein>
    <submittedName>
        <fullName evidence="2">Uncharacterized protein</fullName>
    </submittedName>
</protein>
<dbReference type="Proteomes" id="UP001285441">
    <property type="component" value="Unassembled WGS sequence"/>
</dbReference>
<reference evidence="2" key="1">
    <citation type="journal article" date="2023" name="Mol. Phylogenet. Evol.">
        <title>Genome-scale phylogeny and comparative genomics of the fungal order Sordariales.</title>
        <authorList>
            <person name="Hensen N."/>
            <person name="Bonometti L."/>
            <person name="Westerberg I."/>
            <person name="Brannstrom I.O."/>
            <person name="Guillou S."/>
            <person name="Cros-Aarteil S."/>
            <person name="Calhoun S."/>
            <person name="Haridas S."/>
            <person name="Kuo A."/>
            <person name="Mondo S."/>
            <person name="Pangilinan J."/>
            <person name="Riley R."/>
            <person name="LaButti K."/>
            <person name="Andreopoulos B."/>
            <person name="Lipzen A."/>
            <person name="Chen C."/>
            <person name="Yan M."/>
            <person name="Daum C."/>
            <person name="Ng V."/>
            <person name="Clum A."/>
            <person name="Steindorff A."/>
            <person name="Ohm R.A."/>
            <person name="Martin F."/>
            <person name="Silar P."/>
            <person name="Natvig D.O."/>
            <person name="Lalanne C."/>
            <person name="Gautier V."/>
            <person name="Ament-Velasquez S.L."/>
            <person name="Kruys A."/>
            <person name="Hutchinson M.I."/>
            <person name="Powell A.J."/>
            <person name="Barry K."/>
            <person name="Miller A.N."/>
            <person name="Grigoriev I.V."/>
            <person name="Debuchy R."/>
            <person name="Gladieux P."/>
            <person name="Hiltunen Thoren M."/>
            <person name="Johannesson H."/>
        </authorList>
    </citation>
    <scope>NUCLEOTIDE SEQUENCE</scope>
    <source>
        <strain evidence="2">CBS 232.78</strain>
    </source>
</reference>
<comment type="caution">
    <text evidence="2">The sequence shown here is derived from an EMBL/GenBank/DDBJ whole genome shotgun (WGS) entry which is preliminary data.</text>
</comment>
<evidence type="ECO:0000256" key="1">
    <source>
        <dbReference type="SAM" id="Phobius"/>
    </source>
</evidence>
<organism evidence="2 3">
    <name type="scientific">Podospora didyma</name>
    <dbReference type="NCBI Taxonomy" id="330526"/>
    <lineage>
        <taxon>Eukaryota</taxon>
        <taxon>Fungi</taxon>
        <taxon>Dikarya</taxon>
        <taxon>Ascomycota</taxon>
        <taxon>Pezizomycotina</taxon>
        <taxon>Sordariomycetes</taxon>
        <taxon>Sordariomycetidae</taxon>
        <taxon>Sordariales</taxon>
        <taxon>Podosporaceae</taxon>
        <taxon>Podospora</taxon>
    </lineage>
</organism>
<reference evidence="2" key="2">
    <citation type="submission" date="2023-06" db="EMBL/GenBank/DDBJ databases">
        <authorList>
            <consortium name="Lawrence Berkeley National Laboratory"/>
            <person name="Haridas S."/>
            <person name="Hensen N."/>
            <person name="Bonometti L."/>
            <person name="Westerberg I."/>
            <person name="Brannstrom I.O."/>
            <person name="Guillou S."/>
            <person name="Cros-Aarteil S."/>
            <person name="Calhoun S."/>
            <person name="Kuo A."/>
            <person name="Mondo S."/>
            <person name="Pangilinan J."/>
            <person name="Riley R."/>
            <person name="LaButti K."/>
            <person name="Andreopoulos B."/>
            <person name="Lipzen A."/>
            <person name="Chen C."/>
            <person name="Yanf M."/>
            <person name="Daum C."/>
            <person name="Ng V."/>
            <person name="Clum A."/>
            <person name="Steindorff A."/>
            <person name="Ohm R."/>
            <person name="Martin F."/>
            <person name="Silar P."/>
            <person name="Natvig D."/>
            <person name="Lalanne C."/>
            <person name="Gautier V."/>
            <person name="Ament-velasquez S.L."/>
            <person name="Kruys A."/>
            <person name="Hutchinson M.I."/>
            <person name="Powell A.J."/>
            <person name="Barry K."/>
            <person name="Miller A.N."/>
            <person name="Grigoriev I.V."/>
            <person name="Debuchy R."/>
            <person name="Gladieux P."/>
            <person name="Thoren M.H."/>
            <person name="Johannesson H."/>
        </authorList>
    </citation>
    <scope>NUCLEOTIDE SEQUENCE</scope>
    <source>
        <strain evidence="2">CBS 232.78</strain>
    </source>
</reference>
<evidence type="ECO:0000313" key="3">
    <source>
        <dbReference type="Proteomes" id="UP001285441"/>
    </source>
</evidence>
<dbReference type="EMBL" id="JAULSW010000003">
    <property type="protein sequence ID" value="KAK3387699.1"/>
    <property type="molecule type" value="Genomic_DNA"/>
</dbReference>
<gene>
    <name evidence="2" type="ORF">B0H63DRAFT_470741</name>
</gene>
<evidence type="ECO:0000313" key="2">
    <source>
        <dbReference type="EMBL" id="KAK3387699.1"/>
    </source>
</evidence>
<name>A0AAE0U219_9PEZI</name>
<dbReference type="AlphaFoldDB" id="A0AAE0U219"/>
<feature type="transmembrane region" description="Helical" evidence="1">
    <location>
        <begin position="137"/>
        <end position="160"/>
    </location>
</feature>
<keyword evidence="1" id="KW-0812">Transmembrane</keyword>
<keyword evidence="1" id="KW-1133">Transmembrane helix</keyword>
<keyword evidence="3" id="KW-1185">Reference proteome</keyword>
<dbReference type="PANTHER" id="PTHR35394:SF5">
    <property type="entry name" value="DUF3176 DOMAIN-CONTAINING PROTEIN"/>
    <property type="match status" value="1"/>
</dbReference>
<accession>A0AAE0U219</accession>
<dbReference type="PANTHER" id="PTHR35394">
    <property type="entry name" value="DUF3176 DOMAIN-CONTAINING PROTEIN"/>
    <property type="match status" value="1"/>
</dbReference>
<sequence length="189" mass="21154">MSASGNKLIIHDHEVIPLEVGYVGSKDPDNYDDVIKFNQTSLPLPTIIIPTLQINALDIVSLEEFFESKRFVGSLLVGSDVPVESGQAQGLGDAFCISDMAQIVNNMTESMTDCLRSGYSAVIEGYIHDEIVFVEVWWEWLVMPLVVELASVVFVLFIMVESRRAMGLYLWKSPTVAVLFHGLAWRRED</sequence>
<proteinExistence type="predicted"/>
<keyword evidence="1" id="KW-0472">Membrane</keyword>